<dbReference type="PRINTS" id="PR00178">
    <property type="entry name" value="FATTYACIDBP"/>
</dbReference>
<evidence type="ECO:0000256" key="1">
    <source>
        <dbReference type="ARBA" id="ARBA00008390"/>
    </source>
</evidence>
<gene>
    <name evidence="3" type="ORF">Baya_13047</name>
</gene>
<name>A0A556V505_BAGYA</name>
<keyword evidence="4" id="KW-1185">Reference proteome</keyword>
<dbReference type="PROSITE" id="PS00214">
    <property type="entry name" value="FABP"/>
    <property type="match status" value="1"/>
</dbReference>
<comment type="caution">
    <text evidence="3">The sequence shown here is derived from an EMBL/GenBank/DDBJ whole genome shotgun (WGS) entry which is preliminary data.</text>
</comment>
<dbReference type="InterPro" id="IPR012674">
    <property type="entry name" value="Calycin"/>
</dbReference>
<dbReference type="AlphaFoldDB" id="A0A556V505"/>
<dbReference type="InterPro" id="IPR031259">
    <property type="entry name" value="ILBP"/>
</dbReference>
<dbReference type="Gene3D" id="2.40.128.20">
    <property type="match status" value="1"/>
</dbReference>
<feature type="domain" description="Cytosolic fatty-acid binding proteins" evidence="2">
    <location>
        <begin position="6"/>
        <end position="23"/>
    </location>
</feature>
<comment type="similarity">
    <text evidence="1">Belongs to the calycin superfamily. Fatty-acid binding protein (FABP) family.</text>
</comment>
<proteinExistence type="inferred from homology"/>
<dbReference type="EMBL" id="VCAZ01000120">
    <property type="protein sequence ID" value="TSU75990.1"/>
    <property type="molecule type" value="Genomic_DNA"/>
</dbReference>
<dbReference type="GO" id="GO:0008289">
    <property type="term" value="F:lipid binding"/>
    <property type="evidence" value="ECO:0007669"/>
    <property type="project" value="InterPro"/>
</dbReference>
<dbReference type="SUPFAM" id="SSF50814">
    <property type="entry name" value="Lipocalins"/>
    <property type="match status" value="1"/>
</dbReference>
<dbReference type="CDD" id="cd00742">
    <property type="entry name" value="FABP"/>
    <property type="match status" value="1"/>
</dbReference>
<reference evidence="3 4" key="1">
    <citation type="journal article" date="2019" name="Genome Biol. Evol.">
        <title>Whole-Genome Sequencing of the Giant Devil Catfish, Bagarius yarrelli.</title>
        <authorList>
            <person name="Jiang W."/>
            <person name="Lv Y."/>
            <person name="Cheng L."/>
            <person name="Yang K."/>
            <person name="Chao B."/>
            <person name="Wang X."/>
            <person name="Li Y."/>
            <person name="Pan X."/>
            <person name="You X."/>
            <person name="Zhang Y."/>
            <person name="Yang J."/>
            <person name="Li J."/>
            <person name="Zhang X."/>
            <person name="Liu S."/>
            <person name="Sun C."/>
            <person name="Yang J."/>
            <person name="Shi Q."/>
        </authorList>
    </citation>
    <scope>NUCLEOTIDE SEQUENCE [LARGE SCALE GENOMIC DNA]</scope>
    <source>
        <strain evidence="3">JWS20170419001</strain>
        <tissue evidence="3">Muscle</tissue>
    </source>
</reference>
<dbReference type="Proteomes" id="UP000319801">
    <property type="component" value="Unassembled WGS sequence"/>
</dbReference>
<evidence type="ECO:0000313" key="3">
    <source>
        <dbReference type="EMBL" id="TSU75990.1"/>
    </source>
</evidence>
<dbReference type="InterPro" id="IPR000463">
    <property type="entry name" value="Fatty_acid-bd"/>
</dbReference>
<evidence type="ECO:0000259" key="2">
    <source>
        <dbReference type="PROSITE" id="PS00214"/>
    </source>
</evidence>
<dbReference type="OrthoDB" id="354351at2759"/>
<protein>
    <submittedName>
        <fullName evidence="3">Fatty acid-binding protein, brain</fullName>
    </submittedName>
</protein>
<sequence length="158" mass="18170">MEDFLGTWKLVKSVNYDNYLKALGIVKDLNEDVITETFSEEEDQVVWKIETTNYTGELRFTLDKEFQLDTLDNCMSVFPQITMSLNENQLVQVQKMDKIETTIILEVQGTNMIMTLKCDGVEAKRIYEKAVVANLSKATTQVPVSLNKSRNTKFHCDK</sequence>
<dbReference type="PANTHER" id="PTHR11955">
    <property type="entry name" value="FATTY ACID BINDING PROTEIN"/>
    <property type="match status" value="1"/>
</dbReference>
<accession>A0A556V505</accession>
<organism evidence="3 4">
    <name type="scientific">Bagarius yarrelli</name>
    <name type="common">Goonch</name>
    <name type="synonym">Bagrus yarrelli</name>
    <dbReference type="NCBI Taxonomy" id="175774"/>
    <lineage>
        <taxon>Eukaryota</taxon>
        <taxon>Metazoa</taxon>
        <taxon>Chordata</taxon>
        <taxon>Craniata</taxon>
        <taxon>Vertebrata</taxon>
        <taxon>Euteleostomi</taxon>
        <taxon>Actinopterygii</taxon>
        <taxon>Neopterygii</taxon>
        <taxon>Teleostei</taxon>
        <taxon>Ostariophysi</taxon>
        <taxon>Siluriformes</taxon>
        <taxon>Sisoridae</taxon>
        <taxon>Sisorinae</taxon>
        <taxon>Bagarius</taxon>
    </lineage>
</organism>
<evidence type="ECO:0000313" key="4">
    <source>
        <dbReference type="Proteomes" id="UP000319801"/>
    </source>
</evidence>